<name>A0A1X7UDK6_AMPQE</name>
<evidence type="ECO:0000313" key="1">
    <source>
        <dbReference type="EnsemblMetazoa" id="Aqu2.1.25558_001"/>
    </source>
</evidence>
<dbReference type="InParanoid" id="A0A1X7UDK6"/>
<dbReference type="AlphaFoldDB" id="A0A1X7UDK6"/>
<proteinExistence type="predicted"/>
<organism evidence="1">
    <name type="scientific">Amphimedon queenslandica</name>
    <name type="common">Sponge</name>
    <dbReference type="NCBI Taxonomy" id="400682"/>
    <lineage>
        <taxon>Eukaryota</taxon>
        <taxon>Metazoa</taxon>
        <taxon>Porifera</taxon>
        <taxon>Demospongiae</taxon>
        <taxon>Heteroscleromorpha</taxon>
        <taxon>Haplosclerida</taxon>
        <taxon>Niphatidae</taxon>
        <taxon>Amphimedon</taxon>
    </lineage>
</organism>
<reference evidence="1" key="1">
    <citation type="submission" date="2017-05" db="UniProtKB">
        <authorList>
            <consortium name="EnsemblMetazoa"/>
        </authorList>
    </citation>
    <scope>IDENTIFICATION</scope>
</reference>
<protein>
    <submittedName>
        <fullName evidence="1">Uncharacterized protein</fullName>
    </submittedName>
</protein>
<dbReference type="EnsemblMetazoa" id="Aqu2.1.25558_001">
    <property type="protein sequence ID" value="Aqu2.1.25558_001"/>
    <property type="gene ID" value="Aqu2.1.25558"/>
</dbReference>
<sequence length="58" mass="6454">GAQVNQQGLSYCLQVGSVDVRPAQRRYLDHVVPVHQKVHQLSQTLHESGTSTCRTVLQ</sequence>
<accession>A0A1X7UDK6</accession>